<accession>A0A9P4UQY0</accession>
<evidence type="ECO:0000313" key="2">
    <source>
        <dbReference type="Proteomes" id="UP000799441"/>
    </source>
</evidence>
<sequence length="220" mass="25133">MDTTIQTFNFLLQHRLWPKSVALSPEASTLYAATVDPISATLSSARLMLPLAELPEVANTFTRFECCDLRCNSGSGDPCYAIQQWPSYMLPQPSLSEDSGRARGKALLIFDGGLFAIVHMTSVGLWPDRCYKATLLTKRVAEMYWGFFNEVEPPWDLQDVPCDKDVKVLACKTGRALQFELSQRAKEEIHRNTRRALRFFAYKHQMLRLLHPPRRVLHRS</sequence>
<evidence type="ECO:0000313" key="1">
    <source>
        <dbReference type="EMBL" id="KAF2722263.1"/>
    </source>
</evidence>
<feature type="non-terminal residue" evidence="1">
    <location>
        <position position="220"/>
    </location>
</feature>
<organism evidence="1 2">
    <name type="scientific">Polychaeton citri CBS 116435</name>
    <dbReference type="NCBI Taxonomy" id="1314669"/>
    <lineage>
        <taxon>Eukaryota</taxon>
        <taxon>Fungi</taxon>
        <taxon>Dikarya</taxon>
        <taxon>Ascomycota</taxon>
        <taxon>Pezizomycotina</taxon>
        <taxon>Dothideomycetes</taxon>
        <taxon>Dothideomycetidae</taxon>
        <taxon>Capnodiales</taxon>
        <taxon>Capnodiaceae</taxon>
        <taxon>Polychaeton</taxon>
    </lineage>
</organism>
<dbReference type="EMBL" id="MU003784">
    <property type="protein sequence ID" value="KAF2722263.1"/>
    <property type="molecule type" value="Genomic_DNA"/>
</dbReference>
<keyword evidence="2" id="KW-1185">Reference proteome</keyword>
<comment type="caution">
    <text evidence="1">The sequence shown here is derived from an EMBL/GenBank/DDBJ whole genome shotgun (WGS) entry which is preliminary data.</text>
</comment>
<reference evidence="1" key="1">
    <citation type="journal article" date="2020" name="Stud. Mycol.">
        <title>101 Dothideomycetes genomes: a test case for predicting lifestyles and emergence of pathogens.</title>
        <authorList>
            <person name="Haridas S."/>
            <person name="Albert R."/>
            <person name="Binder M."/>
            <person name="Bloem J."/>
            <person name="Labutti K."/>
            <person name="Salamov A."/>
            <person name="Andreopoulos B."/>
            <person name="Baker S."/>
            <person name="Barry K."/>
            <person name="Bills G."/>
            <person name="Bluhm B."/>
            <person name="Cannon C."/>
            <person name="Castanera R."/>
            <person name="Culley D."/>
            <person name="Daum C."/>
            <person name="Ezra D."/>
            <person name="Gonzalez J."/>
            <person name="Henrissat B."/>
            <person name="Kuo A."/>
            <person name="Liang C."/>
            <person name="Lipzen A."/>
            <person name="Lutzoni F."/>
            <person name="Magnuson J."/>
            <person name="Mondo S."/>
            <person name="Nolan M."/>
            <person name="Ohm R."/>
            <person name="Pangilinan J."/>
            <person name="Park H.-J."/>
            <person name="Ramirez L."/>
            <person name="Alfaro M."/>
            <person name="Sun H."/>
            <person name="Tritt A."/>
            <person name="Yoshinaga Y."/>
            <person name="Zwiers L.-H."/>
            <person name="Turgeon B."/>
            <person name="Goodwin S."/>
            <person name="Spatafora J."/>
            <person name="Crous P."/>
            <person name="Grigoriev I."/>
        </authorList>
    </citation>
    <scope>NUCLEOTIDE SEQUENCE</scope>
    <source>
        <strain evidence="1">CBS 116435</strain>
    </source>
</reference>
<dbReference type="Proteomes" id="UP000799441">
    <property type="component" value="Unassembled WGS sequence"/>
</dbReference>
<protein>
    <submittedName>
        <fullName evidence="1">Uncharacterized protein</fullName>
    </submittedName>
</protein>
<proteinExistence type="predicted"/>
<name>A0A9P4UQY0_9PEZI</name>
<dbReference type="AlphaFoldDB" id="A0A9P4UQY0"/>
<gene>
    <name evidence="1" type="ORF">K431DRAFT_345761</name>
</gene>